<dbReference type="InterPro" id="IPR048485">
    <property type="entry name" value="COG5_helical"/>
</dbReference>
<dbReference type="PANTHER" id="PTHR13228:SF3">
    <property type="entry name" value="CONSERVED OLIGOMERIC GOLGI COMPLEX SUBUNIT 5"/>
    <property type="match status" value="1"/>
</dbReference>
<dbReference type="InterPro" id="IPR049176">
    <property type="entry name" value="COG5_N"/>
</dbReference>
<dbReference type="Pfam" id="PF10392">
    <property type="entry name" value="COG5_N"/>
    <property type="match status" value="1"/>
</dbReference>
<sequence>LIFLTNRRCVVARHEDLLAQATGIESLEGNTSLSALQFQITIISCIETKIVDPYNKIVARTAQLARLQVACDLLRRIIRILYLSKRLQGQLQGGSREITKAAQSLNELDYLSQGVDLSGIDVIENDLLFISRARLEVENQAKRLLEQGMEIQNPSQVGTALQVFYNLGNLRETIRSVVDGYRTSVQENVVNALDIKVLTQPANTRGAPGRAVMPTPGNTAAFRAALWTNLEKLMDQICAACGQVCISHQTHTDVTIKKHSSTFLKQALEGEYPKLLRLYNELWKRLQQYSASIQGALVSSGAGLDVELPVSEHDAEDLFTRTKPDYDPEKDLKDSLQPYEAAYLSKSLSRLFDPINLVFPQGGRNPPSNDELDSIIKTIASELNVASVDSGLTIAVAKNAAKTVQLFCVKSEQLLCTQGDASQVIGPLTEGQRRNIAVVNSLFRLQQAVAKVRTPQQVHCTIYALMGSAVQPLLNSVTDSVEAILITMHQEDFSGPLPAGGRPDVPCSLYMRELQGFIARVMNDYFRPLQCLDFLYDSTEIIAQRAITLFIRHASLLRPLGEGGKMRLAADFAQMELAVAPLCRRVSDLGKAYRLLRSFRPLLFQTSEHIASSQALGDLIPYSTILHFLFNRAPAELKSPHQRAEWSISRYSQWLDDHPSEKDRLTLIRGALEAYVQSIRARQGKEFAPVYPIMLQLLQKATSVS</sequence>
<evidence type="ECO:0000313" key="7">
    <source>
        <dbReference type="Ensembl" id="ENSCCRP00000145117.1"/>
    </source>
</evidence>
<name>A0A9J8AJS2_CYPCA</name>
<dbReference type="AlphaFoldDB" id="A0A9J8AJS2"/>
<evidence type="ECO:0000256" key="4">
    <source>
        <dbReference type="ARBA" id="ARBA00023136"/>
    </source>
</evidence>
<accession>A0A9J8AJS2</accession>
<evidence type="ECO:0000313" key="8">
    <source>
        <dbReference type="Proteomes" id="UP001108240"/>
    </source>
</evidence>
<reference evidence="7" key="1">
    <citation type="submission" date="2025-08" db="UniProtKB">
        <authorList>
            <consortium name="Ensembl"/>
        </authorList>
    </citation>
    <scope>IDENTIFICATION</scope>
</reference>
<dbReference type="Pfam" id="PF20649">
    <property type="entry name" value="COG5_C"/>
    <property type="match status" value="1"/>
</dbReference>
<proteinExistence type="predicted"/>
<evidence type="ECO:0000256" key="2">
    <source>
        <dbReference type="ARBA" id="ARBA00020974"/>
    </source>
</evidence>
<dbReference type="GO" id="GO:0017119">
    <property type="term" value="C:Golgi transport complex"/>
    <property type="evidence" value="ECO:0007669"/>
    <property type="project" value="InterPro"/>
</dbReference>
<organism evidence="7 8">
    <name type="scientific">Cyprinus carpio carpio</name>
    <dbReference type="NCBI Taxonomy" id="630221"/>
    <lineage>
        <taxon>Eukaryota</taxon>
        <taxon>Metazoa</taxon>
        <taxon>Chordata</taxon>
        <taxon>Craniata</taxon>
        <taxon>Vertebrata</taxon>
        <taxon>Euteleostomi</taxon>
        <taxon>Actinopterygii</taxon>
        <taxon>Neopterygii</taxon>
        <taxon>Teleostei</taxon>
        <taxon>Ostariophysi</taxon>
        <taxon>Cypriniformes</taxon>
        <taxon>Cyprinidae</taxon>
        <taxon>Cyprininae</taxon>
        <taxon>Cyprinus</taxon>
    </lineage>
</organism>
<dbReference type="GeneTree" id="ENSGT00390000004586"/>
<protein>
    <recommendedName>
        <fullName evidence="2">Conserved oligomeric Golgi complex subunit 5</fullName>
    </recommendedName>
</protein>
<feature type="domain" description="Conserved oligomeric Golgi complex subunit 5 helical" evidence="6">
    <location>
        <begin position="117"/>
        <end position="244"/>
    </location>
</feature>
<keyword evidence="8" id="KW-1185">Reference proteome</keyword>
<comment type="subcellular location">
    <subcellularLocation>
        <location evidence="1">Golgi apparatus membrane</location>
        <topology evidence="1">Peripheral membrane protein</topology>
    </subcellularLocation>
</comment>
<dbReference type="InterPro" id="IPR019465">
    <property type="entry name" value="Cog5"/>
</dbReference>
<dbReference type="GO" id="GO:0000139">
    <property type="term" value="C:Golgi membrane"/>
    <property type="evidence" value="ECO:0007669"/>
    <property type="project" value="UniProtKB-SubCell"/>
</dbReference>
<dbReference type="Proteomes" id="UP001108240">
    <property type="component" value="Unplaced"/>
</dbReference>
<evidence type="ECO:0000256" key="1">
    <source>
        <dbReference type="ARBA" id="ARBA00004395"/>
    </source>
</evidence>
<reference evidence="7" key="2">
    <citation type="submission" date="2025-09" db="UniProtKB">
        <authorList>
            <consortium name="Ensembl"/>
        </authorList>
    </citation>
    <scope>IDENTIFICATION</scope>
</reference>
<keyword evidence="4" id="KW-0472">Membrane</keyword>
<dbReference type="GO" id="GO:0006891">
    <property type="term" value="P:intra-Golgi vesicle-mediated transport"/>
    <property type="evidence" value="ECO:0007669"/>
    <property type="project" value="InterPro"/>
</dbReference>
<keyword evidence="3" id="KW-0333">Golgi apparatus</keyword>
<dbReference type="PANTHER" id="PTHR13228">
    <property type="entry name" value="CONSERVED OLIGOMERIC GOLGI COMPLEX COMPONENT 5"/>
    <property type="match status" value="1"/>
</dbReference>
<evidence type="ECO:0000259" key="5">
    <source>
        <dbReference type="Pfam" id="PF10392"/>
    </source>
</evidence>
<feature type="domain" description="Conserved oligomeric Golgi complex subunit 5 N-terminal" evidence="5">
    <location>
        <begin position="9"/>
        <end position="87"/>
    </location>
</feature>
<dbReference type="Ensembl" id="ENSCCRT00000156377.1">
    <property type="protein sequence ID" value="ENSCCRP00000145117.1"/>
    <property type="gene ID" value="ENSCCRG00000032375.2"/>
</dbReference>
<evidence type="ECO:0000256" key="3">
    <source>
        <dbReference type="ARBA" id="ARBA00023034"/>
    </source>
</evidence>
<evidence type="ECO:0000259" key="6">
    <source>
        <dbReference type="Pfam" id="PF20649"/>
    </source>
</evidence>